<dbReference type="InterPro" id="IPR045071">
    <property type="entry name" value="BBP-like"/>
</dbReference>
<evidence type="ECO:0000313" key="8">
    <source>
        <dbReference type="Proteomes" id="UP001054889"/>
    </source>
</evidence>
<feature type="compositionally biased region" description="Pro residues" evidence="5">
    <location>
        <begin position="363"/>
        <end position="383"/>
    </location>
</feature>
<feature type="region of interest" description="Disordered" evidence="5">
    <location>
        <begin position="1"/>
        <end position="23"/>
    </location>
</feature>
<reference evidence="7" key="2">
    <citation type="submission" date="2021-12" db="EMBL/GenBank/DDBJ databases">
        <title>Resequencing data analysis of finger millet.</title>
        <authorList>
            <person name="Hatakeyama M."/>
            <person name="Aluri S."/>
            <person name="Balachadran M.T."/>
            <person name="Sivarajan S.R."/>
            <person name="Poveda L."/>
            <person name="Shimizu-Inatsugi R."/>
            <person name="Schlapbach R."/>
            <person name="Sreeman S.M."/>
            <person name="Shimizu K.K."/>
        </authorList>
    </citation>
    <scope>NUCLEOTIDE SEQUENCE</scope>
</reference>
<feature type="region of interest" description="Disordered" evidence="5">
    <location>
        <begin position="717"/>
        <end position="742"/>
    </location>
</feature>
<sequence>MATKLDQSSAAESPQAKPSLPPKLSMFGTKAGFVIPKNKLAGSLVIRGITTKNETPTVYNEEHKKHVQRKTKWAPDLSLEPAVCKGRALAYQIRLDQITKQLKSGAVKMGKIEGSLTTAEGSNYDDVDSKENEGKVQHLEHERQEIIGEMLRLNPGYKAPDDYKPILKETKIPLQVKAHSGHSVIGVLIGPESNTQKRLQEETGAIIRVYGTKKIDGEKNEICHGDMDEAQAAYEDLHVNVSADSYDKVDAAVALIDLLLAPISVNSAAISTTSPVSSAVTSDAVNPVDMQLVQSNSSQPGLVHYQSHNDHWISAPQTNVPSLPSSVPVSSSFPNNSFQPPISSFSIPPYTGQPPHMNTLPRNPLPGPGPLPLTPNIQQPPPQFRSNPSVGPPYGQPPGTGPQPTPSSSVPPPVRPLQAPHASGGWPSFSPVTSQSPRPPQASPSFMPVRPPISVSPLDAISPQGPIAMAPPSNTPAHYRSHHPQVASFNPSVMLLSMPPAQSFPAVPPQGPSTMQVLPFPAGASAHSPSPLPMQMRPMMPTPDTVRGPSPAFSQVGPTPGMAPSSIGSSCPPPSAPVNTNCSQASGAAWRPPRSAAGDFTFRPVLSPSPTPDYAASGNQMGMHGSKNPGVPHAPFFRQSLQRPLDGRPMSQPWMHAPPPHLAGAFPRNQFPAGFHPAIQPGGQIISLPMPPPSDLTSFLPSRPFQLVPRPQQNPFASMNRQGANPIYDPFGPTETTGAKKIETDAEYEDLMASVGVK</sequence>
<evidence type="ECO:0000256" key="5">
    <source>
        <dbReference type="SAM" id="MobiDB-lite"/>
    </source>
</evidence>
<dbReference type="Gene3D" id="6.10.140.1790">
    <property type="match status" value="1"/>
</dbReference>
<evidence type="ECO:0000256" key="4">
    <source>
        <dbReference type="ARBA" id="ARBA00022884"/>
    </source>
</evidence>
<proteinExistence type="predicted"/>
<dbReference type="InterPro" id="IPR032570">
    <property type="entry name" value="SF1-HH"/>
</dbReference>
<keyword evidence="3" id="KW-0862">Zinc</keyword>
<feature type="compositionally biased region" description="Low complexity" evidence="5">
    <location>
        <begin position="319"/>
        <end position="349"/>
    </location>
</feature>
<dbReference type="SMART" id="SM00322">
    <property type="entry name" value="KH"/>
    <property type="match status" value="1"/>
</dbReference>
<dbReference type="InterPro" id="IPR055256">
    <property type="entry name" value="KH_1_KHDC4/BBP-like"/>
</dbReference>
<dbReference type="Gene3D" id="3.30.1370.10">
    <property type="entry name" value="K Homology domain, type 1"/>
    <property type="match status" value="1"/>
</dbReference>
<keyword evidence="1" id="KW-0479">Metal-binding</keyword>
<dbReference type="Pfam" id="PF22675">
    <property type="entry name" value="KH-I_KHDC4-BBP"/>
    <property type="match status" value="1"/>
</dbReference>
<dbReference type="AlphaFoldDB" id="A0AAV5FZ19"/>
<keyword evidence="2" id="KW-0863">Zinc-finger</keyword>
<keyword evidence="4" id="KW-0694">RNA-binding</keyword>
<protein>
    <recommendedName>
        <fullName evidence="6">K Homology domain-containing protein</fullName>
    </recommendedName>
</protein>
<feature type="region of interest" description="Disordered" evidence="5">
    <location>
        <begin position="313"/>
        <end position="483"/>
    </location>
</feature>
<dbReference type="InterPro" id="IPR036612">
    <property type="entry name" value="KH_dom_type_1_sf"/>
</dbReference>
<dbReference type="GO" id="GO:0008270">
    <property type="term" value="F:zinc ion binding"/>
    <property type="evidence" value="ECO:0007669"/>
    <property type="project" value="UniProtKB-KW"/>
</dbReference>
<feature type="region of interest" description="Disordered" evidence="5">
    <location>
        <begin position="556"/>
        <end position="590"/>
    </location>
</feature>
<feature type="compositionally biased region" description="Polar residues" evidence="5">
    <location>
        <begin position="1"/>
        <end position="12"/>
    </location>
</feature>
<feature type="region of interest" description="Disordered" evidence="5">
    <location>
        <begin position="611"/>
        <end position="634"/>
    </location>
</feature>
<reference evidence="7" key="1">
    <citation type="journal article" date="2018" name="DNA Res.">
        <title>Multiple hybrid de novo genome assembly of finger millet, an orphan allotetraploid crop.</title>
        <authorList>
            <person name="Hatakeyama M."/>
            <person name="Aluri S."/>
            <person name="Balachadran M.T."/>
            <person name="Sivarajan S.R."/>
            <person name="Patrignani A."/>
            <person name="Gruter S."/>
            <person name="Poveda L."/>
            <person name="Shimizu-Inatsugi R."/>
            <person name="Baeten J."/>
            <person name="Francoijs K.J."/>
            <person name="Nataraja K.N."/>
            <person name="Reddy Y.A.N."/>
            <person name="Phadnis S."/>
            <person name="Ravikumar R.L."/>
            <person name="Schlapbach R."/>
            <person name="Sreeman S.M."/>
            <person name="Shimizu K.K."/>
        </authorList>
    </citation>
    <scope>NUCLEOTIDE SEQUENCE</scope>
</reference>
<evidence type="ECO:0000259" key="6">
    <source>
        <dbReference type="SMART" id="SM00322"/>
    </source>
</evidence>
<keyword evidence="8" id="KW-1185">Reference proteome</keyword>
<dbReference type="InterPro" id="IPR047086">
    <property type="entry name" value="SF1-HH_sf"/>
</dbReference>
<dbReference type="InterPro" id="IPR004087">
    <property type="entry name" value="KH_dom"/>
</dbReference>
<feature type="compositionally biased region" description="Pro residues" evidence="5">
    <location>
        <begin position="390"/>
        <end position="415"/>
    </location>
</feature>
<comment type="caution">
    <text evidence="7">The sequence shown here is derived from an EMBL/GenBank/DDBJ whole genome shotgun (WGS) entry which is preliminary data.</text>
</comment>
<evidence type="ECO:0000313" key="7">
    <source>
        <dbReference type="EMBL" id="GJN39952.1"/>
    </source>
</evidence>
<evidence type="ECO:0000256" key="1">
    <source>
        <dbReference type="ARBA" id="ARBA00022723"/>
    </source>
</evidence>
<dbReference type="Pfam" id="PF16275">
    <property type="entry name" value="SF1-HH"/>
    <property type="match status" value="1"/>
</dbReference>
<organism evidence="7 8">
    <name type="scientific">Eleusine coracana subsp. coracana</name>
    <dbReference type="NCBI Taxonomy" id="191504"/>
    <lineage>
        <taxon>Eukaryota</taxon>
        <taxon>Viridiplantae</taxon>
        <taxon>Streptophyta</taxon>
        <taxon>Embryophyta</taxon>
        <taxon>Tracheophyta</taxon>
        <taxon>Spermatophyta</taxon>
        <taxon>Magnoliopsida</taxon>
        <taxon>Liliopsida</taxon>
        <taxon>Poales</taxon>
        <taxon>Poaceae</taxon>
        <taxon>PACMAD clade</taxon>
        <taxon>Chloridoideae</taxon>
        <taxon>Cynodonteae</taxon>
        <taxon>Eleusininae</taxon>
        <taxon>Eleusine</taxon>
    </lineage>
</organism>
<evidence type="ECO:0000256" key="3">
    <source>
        <dbReference type="ARBA" id="ARBA00022833"/>
    </source>
</evidence>
<dbReference type="EMBL" id="BQKI01000098">
    <property type="protein sequence ID" value="GJN39952.1"/>
    <property type="molecule type" value="Genomic_DNA"/>
</dbReference>
<dbReference type="GO" id="GO:0003729">
    <property type="term" value="F:mRNA binding"/>
    <property type="evidence" value="ECO:0007669"/>
    <property type="project" value="TreeGrafter"/>
</dbReference>
<evidence type="ECO:0000256" key="2">
    <source>
        <dbReference type="ARBA" id="ARBA00022771"/>
    </source>
</evidence>
<dbReference type="GO" id="GO:0048024">
    <property type="term" value="P:regulation of mRNA splicing, via spliceosome"/>
    <property type="evidence" value="ECO:0007669"/>
    <property type="project" value="TreeGrafter"/>
</dbReference>
<gene>
    <name evidence="7" type="primary">gb29107</name>
    <name evidence="7" type="ORF">PR202_gb29107</name>
</gene>
<feature type="domain" description="K Homology" evidence="6">
    <location>
        <begin position="170"/>
        <end position="261"/>
    </location>
</feature>
<dbReference type="SUPFAM" id="SSF54791">
    <property type="entry name" value="Eukaryotic type KH-domain (KH-domain type I)"/>
    <property type="match status" value="1"/>
</dbReference>
<dbReference type="PANTHER" id="PTHR11208">
    <property type="entry name" value="RNA-BINDING PROTEIN RELATED"/>
    <property type="match status" value="1"/>
</dbReference>
<dbReference type="Proteomes" id="UP001054889">
    <property type="component" value="Unassembled WGS sequence"/>
</dbReference>
<dbReference type="GO" id="GO:0005634">
    <property type="term" value="C:nucleus"/>
    <property type="evidence" value="ECO:0007669"/>
    <property type="project" value="TreeGrafter"/>
</dbReference>
<dbReference type="PANTHER" id="PTHR11208:SF98">
    <property type="entry name" value="RNA-BINDING KH DOMAIN-CONTAINING PROTEIN"/>
    <property type="match status" value="1"/>
</dbReference>
<accession>A0AAV5FZ19</accession>
<name>A0AAV5FZ19_ELECO</name>